<dbReference type="GO" id="GO:0006950">
    <property type="term" value="P:response to stress"/>
    <property type="evidence" value="ECO:0007669"/>
    <property type="project" value="TreeGrafter"/>
</dbReference>
<dbReference type="AlphaFoldDB" id="A0A1I3TFN9"/>
<evidence type="ECO:0000313" key="2">
    <source>
        <dbReference type="EMBL" id="SFJ69440.1"/>
    </source>
</evidence>
<dbReference type="Proteomes" id="UP000199630">
    <property type="component" value="Unassembled WGS sequence"/>
</dbReference>
<dbReference type="InterPro" id="IPR039422">
    <property type="entry name" value="MarR/SlyA-like"/>
</dbReference>
<evidence type="ECO:0000259" key="1">
    <source>
        <dbReference type="PROSITE" id="PS50995"/>
    </source>
</evidence>
<dbReference type="InterPro" id="IPR000835">
    <property type="entry name" value="HTH_MarR-typ"/>
</dbReference>
<accession>A0A1I3TFN9</accession>
<dbReference type="STRING" id="588602.SAMN04487991_2696"/>
<organism evidence="2 3">
    <name type="scientific">Celeribacter neptunius</name>
    <dbReference type="NCBI Taxonomy" id="588602"/>
    <lineage>
        <taxon>Bacteria</taxon>
        <taxon>Pseudomonadati</taxon>
        <taxon>Pseudomonadota</taxon>
        <taxon>Alphaproteobacteria</taxon>
        <taxon>Rhodobacterales</taxon>
        <taxon>Roseobacteraceae</taxon>
        <taxon>Celeribacter</taxon>
    </lineage>
</organism>
<protein>
    <submittedName>
        <fullName evidence="2">DNA-binding transcriptional regulator, MarR family</fullName>
    </submittedName>
</protein>
<dbReference type="PANTHER" id="PTHR33164">
    <property type="entry name" value="TRANSCRIPTIONAL REGULATOR, MARR FAMILY"/>
    <property type="match status" value="1"/>
</dbReference>
<feature type="domain" description="HTH marR-type" evidence="1">
    <location>
        <begin position="11"/>
        <end position="144"/>
    </location>
</feature>
<dbReference type="SUPFAM" id="SSF46785">
    <property type="entry name" value="Winged helix' DNA-binding domain"/>
    <property type="match status" value="1"/>
</dbReference>
<dbReference type="PANTHER" id="PTHR33164:SF106">
    <property type="entry name" value="TRANSCRIPTIONAL REGULATORY PROTEIN"/>
    <property type="match status" value="1"/>
</dbReference>
<reference evidence="3" key="1">
    <citation type="submission" date="2016-10" db="EMBL/GenBank/DDBJ databases">
        <authorList>
            <person name="Varghese N."/>
            <person name="Submissions S."/>
        </authorList>
    </citation>
    <scope>NUCLEOTIDE SEQUENCE [LARGE SCALE GENOMIC DNA]</scope>
    <source>
        <strain evidence="3">DSM 26471</strain>
    </source>
</reference>
<keyword evidence="2" id="KW-0238">DNA-binding</keyword>
<dbReference type="SMART" id="SM00347">
    <property type="entry name" value="HTH_MARR"/>
    <property type="match status" value="1"/>
</dbReference>
<dbReference type="GO" id="GO:0003677">
    <property type="term" value="F:DNA binding"/>
    <property type="evidence" value="ECO:0007669"/>
    <property type="project" value="UniProtKB-KW"/>
</dbReference>
<dbReference type="InterPro" id="IPR036388">
    <property type="entry name" value="WH-like_DNA-bd_sf"/>
</dbReference>
<gene>
    <name evidence="2" type="ORF">SAMN04487991_2696</name>
</gene>
<dbReference type="Gene3D" id="1.10.10.10">
    <property type="entry name" value="Winged helix-like DNA-binding domain superfamily/Winged helix DNA-binding domain"/>
    <property type="match status" value="1"/>
</dbReference>
<evidence type="ECO:0000313" key="3">
    <source>
        <dbReference type="Proteomes" id="UP000199630"/>
    </source>
</evidence>
<dbReference type="InterPro" id="IPR036390">
    <property type="entry name" value="WH_DNA-bd_sf"/>
</dbReference>
<dbReference type="PRINTS" id="PR00598">
    <property type="entry name" value="HTHMARR"/>
</dbReference>
<proteinExistence type="predicted"/>
<dbReference type="OrthoDB" id="582199at2"/>
<dbReference type="GO" id="GO:0003700">
    <property type="term" value="F:DNA-binding transcription factor activity"/>
    <property type="evidence" value="ECO:0007669"/>
    <property type="project" value="InterPro"/>
</dbReference>
<dbReference type="Pfam" id="PF12802">
    <property type="entry name" value="MarR_2"/>
    <property type="match status" value="1"/>
</dbReference>
<sequence length="168" mass="18749">MRNDPNEYGAARRLGAAMLRFMQQIEAVYEHSAHSSGIHPTDFRTICLLGEAERAMSPKEIGQALGLTSGAVSALILRLDAEKLISRMPNPRDRRGVLISLNTANAAPYLQDYYALHAHYTELTEDFTPAELEVVTRYLEKVRRVTTRHLTLATSERPGALEKLTATK</sequence>
<dbReference type="EMBL" id="FORH01000005">
    <property type="protein sequence ID" value="SFJ69440.1"/>
    <property type="molecule type" value="Genomic_DNA"/>
</dbReference>
<keyword evidence="3" id="KW-1185">Reference proteome</keyword>
<name>A0A1I3TFN9_9RHOB</name>
<dbReference type="PROSITE" id="PS50995">
    <property type="entry name" value="HTH_MARR_2"/>
    <property type="match status" value="1"/>
</dbReference>